<feature type="region of interest" description="Disordered" evidence="1">
    <location>
        <begin position="68"/>
        <end position="94"/>
    </location>
</feature>
<keyword evidence="4" id="KW-1185">Reference proteome</keyword>
<sequence>MALAWRTIIFHLALQKRLLGQAIFIHTSLRLLQSFHFVSGKQRTFLLSLVINHTYKVSFTMYTLETSRRQHFSNPSRAPSISPRKDQPSSNLGFSDRMARAKAAMLAREQQNKPAMSIPEIVITPSLDPIMMSDDEKP</sequence>
<dbReference type="Proteomes" id="UP001285354">
    <property type="component" value="Unassembled WGS sequence"/>
</dbReference>
<gene>
    <name evidence="3" type="ORF">QTJ16_003869</name>
</gene>
<comment type="caution">
    <text evidence="3">The sequence shown here is derived from an EMBL/GenBank/DDBJ whole genome shotgun (WGS) entry which is preliminary data.</text>
</comment>
<evidence type="ECO:0000256" key="1">
    <source>
        <dbReference type="SAM" id="MobiDB-lite"/>
    </source>
</evidence>
<evidence type="ECO:0000256" key="2">
    <source>
        <dbReference type="SAM" id="SignalP"/>
    </source>
</evidence>
<keyword evidence="2" id="KW-0732">Signal</keyword>
<dbReference type="AlphaFoldDB" id="A0AAD9T171"/>
<name>A0AAD9T171_9HELO</name>
<evidence type="ECO:0000313" key="3">
    <source>
        <dbReference type="EMBL" id="KAK2626694.1"/>
    </source>
</evidence>
<evidence type="ECO:0000313" key="4">
    <source>
        <dbReference type="Proteomes" id="UP001285354"/>
    </source>
</evidence>
<proteinExistence type="predicted"/>
<protein>
    <submittedName>
        <fullName evidence="3">Uncharacterized protein</fullName>
    </submittedName>
</protein>
<reference evidence="3" key="1">
    <citation type="submission" date="2023-06" db="EMBL/GenBank/DDBJ databases">
        <title>Draft genome of Marssonina rosae.</title>
        <authorList>
            <person name="Cheng Q."/>
        </authorList>
    </citation>
    <scope>NUCLEOTIDE SEQUENCE</scope>
    <source>
        <strain evidence="3">R4</strain>
    </source>
</reference>
<feature type="signal peptide" evidence="2">
    <location>
        <begin position="1"/>
        <end position="20"/>
    </location>
</feature>
<feature type="chain" id="PRO_5041952238" evidence="2">
    <location>
        <begin position="21"/>
        <end position="138"/>
    </location>
</feature>
<organism evidence="3 4">
    <name type="scientific">Diplocarpon rosae</name>
    <dbReference type="NCBI Taxonomy" id="946125"/>
    <lineage>
        <taxon>Eukaryota</taxon>
        <taxon>Fungi</taxon>
        <taxon>Dikarya</taxon>
        <taxon>Ascomycota</taxon>
        <taxon>Pezizomycotina</taxon>
        <taxon>Leotiomycetes</taxon>
        <taxon>Helotiales</taxon>
        <taxon>Drepanopezizaceae</taxon>
        <taxon>Diplocarpon</taxon>
    </lineage>
</organism>
<accession>A0AAD9T171</accession>
<dbReference type="EMBL" id="JAUBYV010000005">
    <property type="protein sequence ID" value="KAK2626694.1"/>
    <property type="molecule type" value="Genomic_DNA"/>
</dbReference>